<dbReference type="InterPro" id="IPR002048">
    <property type="entry name" value="EF_hand_dom"/>
</dbReference>
<dbReference type="GO" id="GO:0005509">
    <property type="term" value="F:calcium ion binding"/>
    <property type="evidence" value="ECO:0007669"/>
    <property type="project" value="InterPro"/>
</dbReference>
<organism evidence="4">
    <name type="scientific">Arion vulgaris</name>
    <dbReference type="NCBI Taxonomy" id="1028688"/>
    <lineage>
        <taxon>Eukaryota</taxon>
        <taxon>Metazoa</taxon>
        <taxon>Spiralia</taxon>
        <taxon>Lophotrochozoa</taxon>
        <taxon>Mollusca</taxon>
        <taxon>Gastropoda</taxon>
        <taxon>Heterobranchia</taxon>
        <taxon>Euthyneura</taxon>
        <taxon>Panpulmonata</taxon>
        <taxon>Eupulmonata</taxon>
        <taxon>Stylommatophora</taxon>
        <taxon>Helicina</taxon>
        <taxon>Arionoidea</taxon>
        <taxon>Arionidae</taxon>
        <taxon>Arion</taxon>
    </lineage>
</organism>
<dbReference type="PROSITE" id="PS00018">
    <property type="entry name" value="EF_HAND_1"/>
    <property type="match status" value="1"/>
</dbReference>
<dbReference type="CDD" id="cd00051">
    <property type="entry name" value="EFh"/>
    <property type="match status" value="1"/>
</dbReference>
<evidence type="ECO:0000259" key="3">
    <source>
        <dbReference type="PROSITE" id="PS50222"/>
    </source>
</evidence>
<feature type="compositionally biased region" description="Acidic residues" evidence="2">
    <location>
        <begin position="119"/>
        <end position="150"/>
    </location>
</feature>
<dbReference type="InterPro" id="IPR018247">
    <property type="entry name" value="EF_Hand_1_Ca_BS"/>
</dbReference>
<sequence>MDDEVNHEGGVEVVSLDDNDKKEDEDHAEDETIPGSEEKTTEEDENGDENGDVLEGKDIDNQDDHNNDETNDKDDDRENEQIGVLEVVRIEDDKMADAENGEQETEPDVDETIVNGDNDAPEVNDETEEKEENGNNEEADNSDAQNEEADNSVAQNEDMKNHNGKEELTETDKERCRHVFDRKAVEGRLDLKGFKLVFRLLGEVVCSEDAEQMFEDGDKNDDNTIDFEEFCRLYAKFSQEEQERRAAMLTSIDRLFPGSNGESLELKKVEQLLMKLQQPDLDMRLVRERSDLCVEDIKYLVRSMDAHGNGVISKQDFVNTLCQHIDV</sequence>
<dbReference type="SMART" id="SM00054">
    <property type="entry name" value="EFh"/>
    <property type="match status" value="1"/>
</dbReference>
<feature type="compositionally biased region" description="Acidic residues" evidence="2">
    <location>
        <begin position="40"/>
        <end position="52"/>
    </location>
</feature>
<evidence type="ECO:0000313" key="4">
    <source>
        <dbReference type="EMBL" id="CEK73449.1"/>
    </source>
</evidence>
<keyword evidence="1" id="KW-0106">Calcium</keyword>
<dbReference type="AlphaFoldDB" id="A0A0B6ZXX5"/>
<proteinExistence type="predicted"/>
<dbReference type="PROSITE" id="PS50222">
    <property type="entry name" value="EF_HAND_2"/>
    <property type="match status" value="1"/>
</dbReference>
<name>A0A0B6ZXX5_9EUPU</name>
<feature type="compositionally biased region" description="Acidic residues" evidence="2">
    <location>
        <begin position="99"/>
        <end position="111"/>
    </location>
</feature>
<feature type="compositionally biased region" description="Basic and acidic residues" evidence="2">
    <location>
        <begin position="54"/>
        <end position="80"/>
    </location>
</feature>
<feature type="compositionally biased region" description="Basic and acidic residues" evidence="2">
    <location>
        <begin position="1"/>
        <end position="10"/>
    </location>
</feature>
<feature type="domain" description="EF-hand" evidence="3">
    <location>
        <begin position="205"/>
        <end position="240"/>
    </location>
</feature>
<dbReference type="EMBL" id="HACG01026584">
    <property type="protein sequence ID" value="CEK73449.1"/>
    <property type="molecule type" value="Transcribed_RNA"/>
</dbReference>
<accession>A0A0B6ZXX5</accession>
<feature type="region of interest" description="Disordered" evidence="2">
    <location>
        <begin position="1"/>
        <end position="172"/>
    </location>
</feature>
<dbReference type="InterPro" id="IPR011992">
    <property type="entry name" value="EF-hand-dom_pair"/>
</dbReference>
<gene>
    <name evidence="4" type="primary">ORF86805</name>
</gene>
<dbReference type="SUPFAM" id="SSF47473">
    <property type="entry name" value="EF-hand"/>
    <property type="match status" value="1"/>
</dbReference>
<feature type="compositionally biased region" description="Basic and acidic residues" evidence="2">
    <location>
        <begin position="157"/>
        <end position="172"/>
    </location>
</feature>
<evidence type="ECO:0000256" key="1">
    <source>
        <dbReference type="ARBA" id="ARBA00022837"/>
    </source>
</evidence>
<protein>
    <recommendedName>
        <fullName evidence="3">EF-hand domain-containing protein</fullName>
    </recommendedName>
</protein>
<feature type="compositionally biased region" description="Basic and acidic residues" evidence="2">
    <location>
        <begin position="88"/>
        <end position="97"/>
    </location>
</feature>
<reference evidence="4" key="1">
    <citation type="submission" date="2014-12" db="EMBL/GenBank/DDBJ databases">
        <title>Insight into the proteome of Arion vulgaris.</title>
        <authorList>
            <person name="Aradska J."/>
            <person name="Bulat T."/>
            <person name="Smidak R."/>
            <person name="Sarate P."/>
            <person name="Gangsoo J."/>
            <person name="Sialana F."/>
            <person name="Bilban M."/>
            <person name="Lubec G."/>
        </authorList>
    </citation>
    <scope>NUCLEOTIDE SEQUENCE</scope>
    <source>
        <tissue evidence="4">Skin</tissue>
    </source>
</reference>
<dbReference type="Gene3D" id="1.10.238.10">
    <property type="entry name" value="EF-hand"/>
    <property type="match status" value="1"/>
</dbReference>
<evidence type="ECO:0000256" key="2">
    <source>
        <dbReference type="SAM" id="MobiDB-lite"/>
    </source>
</evidence>